<accession>F6CTU0</accession>
<gene>
    <name evidence="2" type="ordered locus">Mar181_3289</name>
</gene>
<dbReference type="HOGENOM" id="CLU_128690_0_0_6"/>
<evidence type="ECO:0000313" key="3">
    <source>
        <dbReference type="Proteomes" id="UP000009230"/>
    </source>
</evidence>
<keyword evidence="3" id="KW-1185">Reference proteome</keyword>
<dbReference type="OrthoDB" id="6293260at2"/>
<dbReference type="Proteomes" id="UP000009230">
    <property type="component" value="Chromosome"/>
</dbReference>
<dbReference type="GO" id="GO:0016747">
    <property type="term" value="F:acyltransferase activity, transferring groups other than amino-acyl groups"/>
    <property type="evidence" value="ECO:0007669"/>
    <property type="project" value="InterPro"/>
</dbReference>
<dbReference type="InterPro" id="IPR016181">
    <property type="entry name" value="Acyl_CoA_acyltransferase"/>
</dbReference>
<dbReference type="AlphaFoldDB" id="F6CTU0"/>
<dbReference type="RefSeq" id="WP_013797779.1">
    <property type="nucleotide sequence ID" value="NC_015559.1"/>
</dbReference>
<dbReference type="SUPFAM" id="SSF55729">
    <property type="entry name" value="Acyl-CoA N-acyltransferases (Nat)"/>
    <property type="match status" value="1"/>
</dbReference>
<dbReference type="Pfam" id="PF13302">
    <property type="entry name" value="Acetyltransf_3"/>
    <property type="match status" value="1"/>
</dbReference>
<reference evidence="2 3" key="1">
    <citation type="journal article" date="2012" name="Stand. Genomic Sci.">
        <title>Complete genome sequence of Marinomonas posidonica type strain (IVIA-Po-181(T)).</title>
        <authorList>
            <person name="Lucas-Elio P."/>
            <person name="Goodwin L."/>
            <person name="Woyke T."/>
            <person name="Pitluck S."/>
            <person name="Nolan M."/>
            <person name="Kyrpides N.C."/>
            <person name="Detter J.C."/>
            <person name="Copeland A."/>
            <person name="Lu M."/>
            <person name="Bruce D."/>
            <person name="Detter C."/>
            <person name="Tapia R."/>
            <person name="Han S."/>
            <person name="Land M.L."/>
            <person name="Ivanova N."/>
            <person name="Mikhailova N."/>
            <person name="Johnston A.W."/>
            <person name="Sanchez-Amat A."/>
        </authorList>
    </citation>
    <scope>NUCLEOTIDE SEQUENCE [LARGE SCALE GENOMIC DNA]</scope>
    <source>
        <strain evidence="3">CECT 7376 / NCIMB 14433 / IVIA-Po-181</strain>
    </source>
</reference>
<dbReference type="PANTHER" id="PTHR43792:SF10">
    <property type="entry name" value="N-ACETYLTRANSFERASE DOMAIN-CONTAINING PROTEIN"/>
    <property type="match status" value="1"/>
</dbReference>
<organism evidence="2 3">
    <name type="scientific">Marinomonas posidonica (strain CECT 7376 / NCIMB 14433 / IVIA-Po-181)</name>
    <dbReference type="NCBI Taxonomy" id="491952"/>
    <lineage>
        <taxon>Bacteria</taxon>
        <taxon>Pseudomonadati</taxon>
        <taxon>Pseudomonadota</taxon>
        <taxon>Gammaproteobacteria</taxon>
        <taxon>Oceanospirillales</taxon>
        <taxon>Oceanospirillaceae</taxon>
        <taxon>Marinomonas</taxon>
    </lineage>
</organism>
<protein>
    <submittedName>
        <fullName evidence="2">GCN5-related N-acetyltransferase</fullName>
    </submittedName>
</protein>
<name>F6CTU0_MARPP</name>
<dbReference type="KEGG" id="mpc:Mar181_3289"/>
<dbReference type="PANTHER" id="PTHR43792">
    <property type="entry name" value="GNAT FAMILY, PUTATIVE (AFU_ORTHOLOGUE AFUA_3G00765)-RELATED-RELATED"/>
    <property type="match status" value="1"/>
</dbReference>
<dbReference type="PROSITE" id="PS51186">
    <property type="entry name" value="GNAT"/>
    <property type="match status" value="1"/>
</dbReference>
<dbReference type="Gene3D" id="3.40.630.30">
    <property type="match status" value="1"/>
</dbReference>
<dbReference type="InterPro" id="IPR051531">
    <property type="entry name" value="N-acetyltransferase"/>
</dbReference>
<evidence type="ECO:0000313" key="2">
    <source>
        <dbReference type="EMBL" id="AEF56309.1"/>
    </source>
</evidence>
<proteinExistence type="predicted"/>
<feature type="domain" description="N-acetyltransferase" evidence="1">
    <location>
        <begin position="14"/>
        <end position="166"/>
    </location>
</feature>
<dbReference type="STRING" id="491952.Mar181_3289"/>
<sequence>MPFENFCSERLDIFRFPAETPELLSAIIDVLSGDATEYLPEEWANIDSQSKADTWLKQRLSEGDLFLVSKKACNTFVGLLLIYGFEQGKKDQDVRIGYVISDEFWGKGFASELIKALISKLSKIEGVSSVIGGVVPSNIGSVKVLTKNGFHFLESLNGTAFYQRKC</sequence>
<evidence type="ECO:0000259" key="1">
    <source>
        <dbReference type="PROSITE" id="PS51186"/>
    </source>
</evidence>
<dbReference type="InterPro" id="IPR000182">
    <property type="entry name" value="GNAT_dom"/>
</dbReference>
<dbReference type="EMBL" id="CP002771">
    <property type="protein sequence ID" value="AEF56309.1"/>
    <property type="molecule type" value="Genomic_DNA"/>
</dbReference>
<dbReference type="eggNOG" id="COG1670">
    <property type="taxonomic scope" value="Bacteria"/>
</dbReference>